<dbReference type="InterPro" id="IPR015422">
    <property type="entry name" value="PyrdxlP-dep_Trfase_small"/>
</dbReference>
<organism evidence="6 7">
    <name type="scientific">Goodfellowiella coeruleoviolacea</name>
    <dbReference type="NCBI Taxonomy" id="334858"/>
    <lineage>
        <taxon>Bacteria</taxon>
        <taxon>Bacillati</taxon>
        <taxon>Actinomycetota</taxon>
        <taxon>Actinomycetes</taxon>
        <taxon>Pseudonocardiales</taxon>
        <taxon>Pseudonocardiaceae</taxon>
        <taxon>Goodfellowiella</taxon>
    </lineage>
</organism>
<feature type="domain" description="Aminotransferase class I/classII large" evidence="5">
    <location>
        <begin position="49"/>
        <end position="383"/>
    </location>
</feature>
<evidence type="ECO:0000256" key="3">
    <source>
        <dbReference type="ARBA" id="ARBA00022679"/>
    </source>
</evidence>
<evidence type="ECO:0000313" key="7">
    <source>
        <dbReference type="Proteomes" id="UP001206128"/>
    </source>
</evidence>
<reference evidence="6" key="1">
    <citation type="submission" date="2022-06" db="EMBL/GenBank/DDBJ databases">
        <title>Genomic Encyclopedia of Archaeal and Bacterial Type Strains, Phase II (KMG-II): from individual species to whole genera.</title>
        <authorList>
            <person name="Goeker M."/>
        </authorList>
    </citation>
    <scope>NUCLEOTIDE SEQUENCE</scope>
    <source>
        <strain evidence="6">DSM 43935</strain>
    </source>
</reference>
<dbReference type="Proteomes" id="UP001206128">
    <property type="component" value="Unassembled WGS sequence"/>
</dbReference>
<evidence type="ECO:0000259" key="5">
    <source>
        <dbReference type="Pfam" id="PF00155"/>
    </source>
</evidence>
<gene>
    <name evidence="6" type="ORF">LX83_004376</name>
</gene>
<evidence type="ECO:0000256" key="4">
    <source>
        <dbReference type="ARBA" id="ARBA00047715"/>
    </source>
</evidence>
<sequence>MPDVFDKCRTWHAYETVVTAGVYPYYRTLTDRTDATTVQIEGRQVLMAGSNDYLGLSTDPRVIAAATTAAHRFGTSCSGSRLLNGTLTLHEELEARLAAFLHREAAIVATTGYQTNLAIAALLGRDDVVFADRRNHASLVDAIRLGHAKHRRYRHNDMAHLKELLSTADPAAGRLIVTDGVFSMDGDLCDLPGIVELAQQHHARVMVDSAHDIGLLGVRGSGAAEHFRLEEQVDLVMATLSKCFGSLGGVLAGPAEVINYVRHRSRSILFSAAMPPANAAAALAALDIIRTEPERRHRTLDLAEALHNGLRALGFDTGRSVSPVVPVHIGDDMTCLRFWTELFAEGIFTNAVMPPAVPDGQAVIRASLSAQHTDSHLARTLDAFAAVGRRLDVIPPIPPSTYQPVSIARAT</sequence>
<dbReference type="EC" id="2.3.1.47" evidence="2"/>
<dbReference type="RefSeq" id="WP_253774455.1">
    <property type="nucleotide sequence ID" value="NZ_JAMTCK010000010.1"/>
</dbReference>
<dbReference type="PANTHER" id="PTHR13693">
    <property type="entry name" value="CLASS II AMINOTRANSFERASE/8-AMINO-7-OXONONANOATE SYNTHASE"/>
    <property type="match status" value="1"/>
</dbReference>
<comment type="caution">
    <text evidence="6">The sequence shown here is derived from an EMBL/GenBank/DDBJ whole genome shotgun (WGS) entry which is preliminary data.</text>
</comment>
<dbReference type="Gene3D" id="3.90.1150.10">
    <property type="entry name" value="Aspartate Aminotransferase, domain 1"/>
    <property type="match status" value="1"/>
</dbReference>
<comment type="cofactor">
    <cofactor evidence="1">
        <name>pyridoxal 5'-phosphate</name>
        <dbReference type="ChEBI" id="CHEBI:597326"/>
    </cofactor>
</comment>
<evidence type="ECO:0000256" key="2">
    <source>
        <dbReference type="ARBA" id="ARBA00013187"/>
    </source>
</evidence>
<protein>
    <recommendedName>
        <fullName evidence="2">8-amino-7-oxononanoate synthase</fullName>
        <ecNumber evidence="2">2.3.1.47</ecNumber>
    </recommendedName>
</protein>
<evidence type="ECO:0000313" key="6">
    <source>
        <dbReference type="EMBL" id="MCP2167503.1"/>
    </source>
</evidence>
<dbReference type="PANTHER" id="PTHR13693:SF3">
    <property type="entry name" value="LD36009P"/>
    <property type="match status" value="1"/>
</dbReference>
<evidence type="ECO:0000256" key="1">
    <source>
        <dbReference type="ARBA" id="ARBA00001933"/>
    </source>
</evidence>
<dbReference type="InterPro" id="IPR015424">
    <property type="entry name" value="PyrdxlP-dep_Trfase"/>
</dbReference>
<dbReference type="Gene3D" id="3.40.640.10">
    <property type="entry name" value="Type I PLP-dependent aspartate aminotransferase-like (Major domain)"/>
    <property type="match status" value="1"/>
</dbReference>
<comment type="catalytic activity">
    <reaction evidence="4">
        <text>6-carboxyhexanoyl-[ACP] + L-alanine + H(+) = (8S)-8-amino-7-oxononanoate + holo-[ACP] + CO2</text>
        <dbReference type="Rhea" id="RHEA:42288"/>
        <dbReference type="Rhea" id="RHEA-COMP:9685"/>
        <dbReference type="Rhea" id="RHEA-COMP:9955"/>
        <dbReference type="ChEBI" id="CHEBI:15378"/>
        <dbReference type="ChEBI" id="CHEBI:16526"/>
        <dbReference type="ChEBI" id="CHEBI:57972"/>
        <dbReference type="ChEBI" id="CHEBI:64479"/>
        <dbReference type="ChEBI" id="CHEBI:78846"/>
        <dbReference type="ChEBI" id="CHEBI:149468"/>
        <dbReference type="EC" id="2.3.1.47"/>
    </reaction>
</comment>
<proteinExistence type="predicted"/>
<dbReference type="AlphaFoldDB" id="A0AAE3GJV4"/>
<dbReference type="GO" id="GO:0030170">
    <property type="term" value="F:pyridoxal phosphate binding"/>
    <property type="evidence" value="ECO:0007669"/>
    <property type="project" value="InterPro"/>
</dbReference>
<dbReference type="Pfam" id="PF00155">
    <property type="entry name" value="Aminotran_1_2"/>
    <property type="match status" value="1"/>
</dbReference>
<keyword evidence="3" id="KW-0808">Transferase</keyword>
<dbReference type="InterPro" id="IPR050087">
    <property type="entry name" value="AON_synthase_class-II"/>
</dbReference>
<dbReference type="InterPro" id="IPR015421">
    <property type="entry name" value="PyrdxlP-dep_Trfase_major"/>
</dbReference>
<dbReference type="EMBL" id="JAMTCK010000010">
    <property type="protein sequence ID" value="MCP2167503.1"/>
    <property type="molecule type" value="Genomic_DNA"/>
</dbReference>
<dbReference type="InterPro" id="IPR004839">
    <property type="entry name" value="Aminotransferase_I/II_large"/>
</dbReference>
<name>A0AAE3GJV4_9PSEU</name>
<keyword evidence="7" id="KW-1185">Reference proteome</keyword>
<dbReference type="SUPFAM" id="SSF53383">
    <property type="entry name" value="PLP-dependent transferases"/>
    <property type="match status" value="1"/>
</dbReference>
<accession>A0AAE3GJV4</accession>
<dbReference type="GO" id="GO:0008710">
    <property type="term" value="F:8-amino-7-oxononanoate synthase activity"/>
    <property type="evidence" value="ECO:0007669"/>
    <property type="project" value="UniProtKB-EC"/>
</dbReference>